<dbReference type="Proteomes" id="UP000199702">
    <property type="component" value="Unassembled WGS sequence"/>
</dbReference>
<keyword evidence="1" id="KW-0732">Signal</keyword>
<name>A0A1H6V2E6_9FLAO</name>
<dbReference type="RefSeq" id="WP_143055622.1">
    <property type="nucleotide sequence ID" value="NZ_CBCSJU010000004.1"/>
</dbReference>
<evidence type="ECO:0000313" key="2">
    <source>
        <dbReference type="EMBL" id="SEI94790.1"/>
    </source>
</evidence>
<reference evidence="3" key="1">
    <citation type="submission" date="2016-10" db="EMBL/GenBank/DDBJ databases">
        <authorList>
            <person name="Varghese N."/>
            <person name="Submissions S."/>
        </authorList>
    </citation>
    <scope>NUCLEOTIDE SEQUENCE [LARGE SCALE GENOMIC DNA]</scope>
    <source>
        <strain evidence="3">DSM 17934</strain>
    </source>
</reference>
<dbReference type="OrthoDB" id="1346030at2"/>
<evidence type="ECO:0008006" key="4">
    <source>
        <dbReference type="Google" id="ProtNLM"/>
    </source>
</evidence>
<keyword evidence="3" id="KW-1185">Reference proteome</keyword>
<dbReference type="AlphaFoldDB" id="A0A1H6V2E6"/>
<feature type="signal peptide" evidence="1">
    <location>
        <begin position="1"/>
        <end position="20"/>
    </location>
</feature>
<accession>A0A1H6V2E6</accession>
<sequence length="291" mass="34554">MKSFFCSLIVFLTISTLCFSQTKYDNFDSLIHNADSLRLSENYKVAYKEYVKALNVLTPKSSTEFFNVAFCALKNNNSKLAKKWIEKGVSEGGAQLDYLKNFEGFSEIQNESFYIEIINKYDALRQQYFSKIKNIDIYLEIEELVQRDQFVRKLNDYIILRSDNDIKIASEGYKKAIESNDSILIAKYKLLLFPQPKKEHEIVFDELTQKIDSLNIERLIEITKVHGWQERAWLILWHQRGNHDEDNYVWNYFRPLINKEIEEGKISRTFWKPFDEFKKMLKNSRVIQAQN</sequence>
<gene>
    <name evidence="2" type="ORF">SAMN05660918_2014</name>
</gene>
<dbReference type="EMBL" id="FNYA01000004">
    <property type="protein sequence ID" value="SEI94790.1"/>
    <property type="molecule type" value="Genomic_DNA"/>
</dbReference>
<protein>
    <recommendedName>
        <fullName evidence="4">Tetratricopeptide repeat-containing protein</fullName>
    </recommendedName>
</protein>
<evidence type="ECO:0000256" key="1">
    <source>
        <dbReference type="SAM" id="SignalP"/>
    </source>
</evidence>
<organism evidence="2 3">
    <name type="scientific">Flavobacterium terrigena</name>
    <dbReference type="NCBI Taxonomy" id="402734"/>
    <lineage>
        <taxon>Bacteria</taxon>
        <taxon>Pseudomonadati</taxon>
        <taxon>Bacteroidota</taxon>
        <taxon>Flavobacteriia</taxon>
        <taxon>Flavobacteriales</taxon>
        <taxon>Flavobacteriaceae</taxon>
        <taxon>Flavobacterium</taxon>
    </lineage>
</organism>
<feature type="chain" id="PRO_5011479792" description="Tetratricopeptide repeat-containing protein" evidence="1">
    <location>
        <begin position="21"/>
        <end position="291"/>
    </location>
</feature>
<proteinExistence type="predicted"/>
<dbReference type="STRING" id="402734.SAMN05660918_2014"/>
<evidence type="ECO:0000313" key="3">
    <source>
        <dbReference type="Proteomes" id="UP000199702"/>
    </source>
</evidence>